<dbReference type="EMBL" id="CP024201">
    <property type="protein sequence ID" value="ATQ43427.1"/>
    <property type="molecule type" value="Genomic_DNA"/>
</dbReference>
<reference evidence="1 2" key="1">
    <citation type="submission" date="2017-10" db="EMBL/GenBank/DDBJ databases">
        <title>Genome sequence of Caulobacter mirabilis FWC38.</title>
        <authorList>
            <person name="Fiebig A."/>
            <person name="Crosson S."/>
        </authorList>
    </citation>
    <scope>NUCLEOTIDE SEQUENCE [LARGE SCALE GENOMIC DNA]</scope>
    <source>
        <strain evidence="1 2">FWC 38</strain>
    </source>
</reference>
<dbReference type="Pfam" id="PF10741">
    <property type="entry name" value="T2SSM_b"/>
    <property type="match status" value="1"/>
</dbReference>
<evidence type="ECO:0000313" key="1">
    <source>
        <dbReference type="EMBL" id="ATQ43427.1"/>
    </source>
</evidence>
<dbReference type="RefSeq" id="WP_099622678.1">
    <property type="nucleotide sequence ID" value="NZ_CP024201.1"/>
</dbReference>
<organism evidence="1 2">
    <name type="scientific">Caulobacter mirabilis</name>
    <dbReference type="NCBI Taxonomy" id="69666"/>
    <lineage>
        <taxon>Bacteria</taxon>
        <taxon>Pseudomonadati</taxon>
        <taxon>Pseudomonadota</taxon>
        <taxon>Alphaproteobacteria</taxon>
        <taxon>Caulobacterales</taxon>
        <taxon>Caulobacteraceae</taxon>
        <taxon>Caulobacter</taxon>
    </lineage>
</organism>
<evidence type="ECO:0008006" key="3">
    <source>
        <dbReference type="Google" id="ProtNLM"/>
    </source>
</evidence>
<accession>A0A2D2AZS3</accession>
<name>A0A2D2AZS3_9CAUL</name>
<gene>
    <name evidence="1" type="ORF">CSW64_13895</name>
</gene>
<protein>
    <recommendedName>
        <fullName evidence="3">General secretion pathway protein GspM</fullName>
    </recommendedName>
</protein>
<sequence>MKRLQMPSTLTLGVAVLLAVLVVSALSWGLGAAARPSDYRQRMAAVNRTLSEIERAGPQKPSAYGATTLCRTSALAAAGALRARLAQQSTAAGLTARQLAVTAGSGGGYPRLTAIDVSYAAEGPYDGVRRMLGSLGAGGPEVFIDQFEIKPAGDKTTVKIKGRAFCWISARP</sequence>
<keyword evidence="2" id="KW-1185">Reference proteome</keyword>
<evidence type="ECO:0000313" key="2">
    <source>
        <dbReference type="Proteomes" id="UP000228945"/>
    </source>
</evidence>
<dbReference type="KEGG" id="cmb:CSW64_13895"/>
<dbReference type="InterPro" id="IPR034756">
    <property type="entry name" value="T2SSM_b"/>
</dbReference>
<dbReference type="AlphaFoldDB" id="A0A2D2AZS3"/>
<proteinExistence type="predicted"/>
<dbReference type="Proteomes" id="UP000228945">
    <property type="component" value="Chromosome"/>
</dbReference>